<dbReference type="Gene3D" id="1.20.120.740">
    <property type="entry name" value="YgfB uncharacterised protein family UPF0149, PF03695"/>
    <property type="match status" value="1"/>
</dbReference>
<gene>
    <name evidence="1" type="ORF">NCTC13093_02382</name>
</gene>
<organism evidence="1 2">
    <name type="scientific">Anaerobiospirillum thomasii</name>
    <dbReference type="NCBI Taxonomy" id="179995"/>
    <lineage>
        <taxon>Bacteria</taxon>
        <taxon>Pseudomonadati</taxon>
        <taxon>Pseudomonadota</taxon>
        <taxon>Gammaproteobacteria</taxon>
        <taxon>Aeromonadales</taxon>
        <taxon>Succinivibrionaceae</taxon>
        <taxon>Anaerobiospirillum</taxon>
    </lineage>
</organism>
<dbReference type="Proteomes" id="UP000250086">
    <property type="component" value="Unassembled WGS sequence"/>
</dbReference>
<dbReference type="InterPro" id="IPR036255">
    <property type="entry name" value="YgfB-like_sf"/>
</dbReference>
<accession>A0A2X0V1Q2</accession>
<dbReference type="EMBL" id="UAPV01000001">
    <property type="protein sequence ID" value="SPT70955.1"/>
    <property type="molecule type" value="Genomic_DNA"/>
</dbReference>
<dbReference type="AlphaFoldDB" id="A0A2X0V1Q2"/>
<name>A0A2X0V1Q2_9GAMM</name>
<evidence type="ECO:0000313" key="2">
    <source>
        <dbReference type="Proteomes" id="UP000250086"/>
    </source>
</evidence>
<protein>
    <submittedName>
        <fullName evidence="1">Uncharacterized protein conserved in bacteria</fullName>
    </submittedName>
</protein>
<evidence type="ECO:0000313" key="1">
    <source>
        <dbReference type="EMBL" id="SPT70955.1"/>
    </source>
</evidence>
<proteinExistence type="predicted"/>
<keyword evidence="2" id="KW-1185">Reference proteome</keyword>
<sequence length="170" mass="18700">MSNFFLLNKEFEDDLKKYKIDDGMAVFHGFISALLSKGIDANDKVILDLVKSVLNFDSPLPGSIIAHITAYEIKAQKALKDKNYEPLLPGLDDDPVLTLGYLAQFGYGLTLGLLHMPGANGKISAHDKDSFDLFTALSELDESSEFDPESFTQVQKALCDGILELQQGRA</sequence>
<reference evidence="1 2" key="1">
    <citation type="submission" date="2018-06" db="EMBL/GenBank/DDBJ databases">
        <authorList>
            <consortium name="Pathogen Informatics"/>
            <person name="Doyle S."/>
        </authorList>
    </citation>
    <scope>NUCLEOTIDE SEQUENCE [LARGE SCALE GENOMIC DNA]</scope>
    <source>
        <strain evidence="1 2">NCTC13093</strain>
    </source>
</reference>
<dbReference type="RefSeq" id="WP_113744967.1">
    <property type="nucleotide sequence ID" value="NZ_UAPU01000005.1"/>
</dbReference>
<dbReference type="SUPFAM" id="SSF101327">
    <property type="entry name" value="YgfB-like"/>
    <property type="match status" value="1"/>
</dbReference>